<evidence type="ECO:0000313" key="2">
    <source>
        <dbReference type="Proteomes" id="UP000236151"/>
    </source>
</evidence>
<evidence type="ECO:0000313" key="1">
    <source>
        <dbReference type="EMBL" id="PNT95464.1"/>
    </source>
</evidence>
<dbReference type="SUPFAM" id="SSF52317">
    <property type="entry name" value="Class I glutamine amidotransferase-like"/>
    <property type="match status" value="1"/>
</dbReference>
<name>A0A2K2F9M5_9CLOT</name>
<comment type="caution">
    <text evidence="1">The sequence shown here is derived from an EMBL/GenBank/DDBJ whole genome shotgun (WGS) entry which is preliminary data.</text>
</comment>
<reference evidence="2" key="1">
    <citation type="submission" date="2017-06" db="EMBL/GenBank/DDBJ databases">
        <title>Investigating the central metabolism of Clostridium thermosuccinogenes.</title>
        <authorList>
            <person name="Koendjbiharie J.G."/>
            <person name="Van Kranenburg R."/>
            <person name="Vriesendorp B."/>
        </authorList>
    </citation>
    <scope>NUCLEOTIDE SEQUENCE [LARGE SCALE GENOMIC DNA]</scope>
    <source>
        <strain evidence="2">DSM 5806</strain>
    </source>
</reference>
<keyword evidence="2" id="KW-1185">Reference proteome</keyword>
<dbReference type="PROSITE" id="PS51273">
    <property type="entry name" value="GATASE_TYPE_1"/>
    <property type="match status" value="1"/>
</dbReference>
<dbReference type="PANTHER" id="PTHR43235:SF1">
    <property type="entry name" value="GLUTAMINE AMIDOTRANSFERASE PB2B2.05-RELATED"/>
    <property type="match status" value="1"/>
</dbReference>
<dbReference type="GO" id="GO:0005829">
    <property type="term" value="C:cytosol"/>
    <property type="evidence" value="ECO:0007669"/>
    <property type="project" value="TreeGrafter"/>
</dbReference>
<dbReference type="GO" id="GO:0006598">
    <property type="term" value="P:polyamine catabolic process"/>
    <property type="evidence" value="ECO:0007669"/>
    <property type="project" value="TreeGrafter"/>
</dbReference>
<dbReference type="PANTHER" id="PTHR43235">
    <property type="entry name" value="GLUTAMINE AMIDOTRANSFERASE PB2B2.05-RELATED"/>
    <property type="match status" value="1"/>
</dbReference>
<gene>
    <name evidence="1" type="ORF">CDQ84_16995</name>
</gene>
<dbReference type="EMBL" id="NIOJ01000066">
    <property type="protein sequence ID" value="PNT95464.1"/>
    <property type="molecule type" value="Genomic_DNA"/>
</dbReference>
<dbReference type="AlphaFoldDB" id="A0A2K2F9M5"/>
<dbReference type="InterPro" id="IPR029062">
    <property type="entry name" value="Class_I_gatase-like"/>
</dbReference>
<dbReference type="Proteomes" id="UP000236151">
    <property type="component" value="Unassembled WGS sequence"/>
</dbReference>
<dbReference type="RefSeq" id="WP_103082936.1">
    <property type="nucleotide sequence ID" value="NZ_CP021850.1"/>
</dbReference>
<dbReference type="GO" id="GO:0033969">
    <property type="term" value="F:gamma-glutamyl-gamma-aminobutyrate hydrolase activity"/>
    <property type="evidence" value="ECO:0007669"/>
    <property type="project" value="TreeGrafter"/>
</dbReference>
<dbReference type="InterPro" id="IPR044668">
    <property type="entry name" value="PuuD-like"/>
</dbReference>
<proteinExistence type="predicted"/>
<dbReference type="KEGG" id="cthd:CDO33_18680"/>
<organism evidence="1 2">
    <name type="scientific">Clostridium thermosuccinogenes</name>
    <dbReference type="NCBI Taxonomy" id="84032"/>
    <lineage>
        <taxon>Bacteria</taxon>
        <taxon>Bacillati</taxon>
        <taxon>Bacillota</taxon>
        <taxon>Clostridia</taxon>
        <taxon>Eubacteriales</taxon>
        <taxon>Clostridiaceae</taxon>
        <taxon>Clostridium</taxon>
    </lineage>
</organism>
<protein>
    <submittedName>
        <fullName evidence="1">Peptidase C26</fullName>
    </submittedName>
</protein>
<dbReference type="OrthoDB" id="9813383at2"/>
<dbReference type="Pfam" id="PF07722">
    <property type="entry name" value="Peptidase_C26"/>
    <property type="match status" value="1"/>
</dbReference>
<sequence length="239" mass="26885">MARPIIGITPGYDEKGEKIFVKDGYYNGIIKAGGLPSILPLTDEEAVLEEFFGICGGFLLCGGPDMDARRFGEENLPCNGEISPLRDSMEIYIAKRAIELGKPVFGICRGIQVMNVALGGTLYQDISSQNRDRRVLKHSQDAPKWYPTHEIFIEEGTKVWRAFMKEKADVNSFHHQAVKDVASGFRVTSRTSDGMVESIEYEGHPFAVGVQWHPEVMWEKNDLHLELFREFVRQASETG</sequence>
<dbReference type="InterPro" id="IPR011697">
    <property type="entry name" value="Peptidase_C26"/>
</dbReference>
<dbReference type="CDD" id="cd01745">
    <property type="entry name" value="GATase1_2"/>
    <property type="match status" value="1"/>
</dbReference>
<accession>A0A2K2F9M5</accession>
<dbReference type="Gene3D" id="3.40.50.880">
    <property type="match status" value="1"/>
</dbReference>